<dbReference type="Proteomes" id="UP000539538">
    <property type="component" value="Unassembled WGS sequence"/>
</dbReference>
<dbReference type="PANTHER" id="PTHR43867:SF2">
    <property type="entry name" value="CELLULOSE SYNTHASE CATALYTIC SUBUNIT A [UDP-FORMING]"/>
    <property type="match status" value="1"/>
</dbReference>
<dbReference type="Pfam" id="PF13632">
    <property type="entry name" value="Glyco_trans_2_3"/>
    <property type="match status" value="1"/>
</dbReference>
<evidence type="ECO:0000259" key="8">
    <source>
        <dbReference type="Pfam" id="PF13632"/>
    </source>
</evidence>
<comment type="caution">
    <text evidence="9">The sequence shown here is derived from an EMBL/GenBank/DDBJ whole genome shotgun (WGS) entry which is preliminary data.</text>
</comment>
<dbReference type="SUPFAM" id="SSF53448">
    <property type="entry name" value="Nucleotide-diphospho-sugar transferases"/>
    <property type="match status" value="1"/>
</dbReference>
<evidence type="ECO:0000256" key="6">
    <source>
        <dbReference type="ARBA" id="ARBA00023136"/>
    </source>
</evidence>
<evidence type="ECO:0000256" key="2">
    <source>
        <dbReference type="ARBA" id="ARBA00022676"/>
    </source>
</evidence>
<keyword evidence="10" id="KW-1185">Reference proteome</keyword>
<protein>
    <submittedName>
        <fullName evidence="9">Cellulose synthase/poly-beta-1,6-N-acetylglucosamine synthase-like glycosyltransferase</fullName>
    </submittedName>
</protein>
<dbReference type="InterPro" id="IPR029044">
    <property type="entry name" value="Nucleotide-diphossugar_trans"/>
</dbReference>
<feature type="transmembrane region" description="Helical" evidence="7">
    <location>
        <begin position="208"/>
        <end position="227"/>
    </location>
</feature>
<evidence type="ECO:0000313" key="10">
    <source>
        <dbReference type="Proteomes" id="UP000539538"/>
    </source>
</evidence>
<dbReference type="PANTHER" id="PTHR43867">
    <property type="entry name" value="CELLULOSE SYNTHASE CATALYTIC SUBUNIT A [UDP-FORMING]"/>
    <property type="match status" value="1"/>
</dbReference>
<keyword evidence="6 7" id="KW-0472">Membrane</keyword>
<evidence type="ECO:0000256" key="1">
    <source>
        <dbReference type="ARBA" id="ARBA00004141"/>
    </source>
</evidence>
<organism evidence="9 10">
    <name type="scientific">Aminobacter niigataensis</name>
    <dbReference type="NCBI Taxonomy" id="83265"/>
    <lineage>
        <taxon>Bacteria</taxon>
        <taxon>Pseudomonadati</taxon>
        <taxon>Pseudomonadota</taxon>
        <taxon>Alphaproteobacteria</taxon>
        <taxon>Hyphomicrobiales</taxon>
        <taxon>Phyllobacteriaceae</taxon>
        <taxon>Aminobacter</taxon>
    </lineage>
</organism>
<keyword evidence="2" id="KW-0328">Glycosyltransferase</keyword>
<keyword evidence="4 7" id="KW-0812">Transmembrane</keyword>
<evidence type="ECO:0000256" key="5">
    <source>
        <dbReference type="ARBA" id="ARBA00022989"/>
    </source>
</evidence>
<gene>
    <name evidence="9" type="ORF">GGQ99_004251</name>
</gene>
<name>A0ABR6L6P3_9HYPH</name>
<evidence type="ECO:0000256" key="4">
    <source>
        <dbReference type="ARBA" id="ARBA00022692"/>
    </source>
</evidence>
<feature type="transmembrane region" description="Helical" evidence="7">
    <location>
        <begin position="608"/>
        <end position="630"/>
    </location>
</feature>
<accession>A0ABR6L6P3</accession>
<dbReference type="InterPro" id="IPR050321">
    <property type="entry name" value="Glycosyltr_2/OpgH_subfam"/>
</dbReference>
<feature type="transmembrane region" description="Helical" evidence="7">
    <location>
        <begin position="534"/>
        <end position="562"/>
    </location>
</feature>
<sequence>MVATDSSHAAIRPSFSVGSPEQTFLTEANDNSHGVYELALANLPELQPALDRLGLPLAKRLAFASRAAFHGTTFQTELLASGEVPEQAFFAAMADEIEIECLTSIDPQRLLMTDEACWAQFHRTGRAIFARLCEAPGRHTGIVAPDQAGWRLLKQRCQASPDLRLRIKVAAPSLLREALLERSRPMLTRFAVGNLHDNRPDCSARNVFWPWQTYSLGMLTVLLPFAVATVPMLALFALHLLLVSFFIACSALRAIAAIARPPVVQMPISLPLSPDLPVYSVLVALYREADVVPDLLVGLGMLQWPRSKIEIKLVCEADDTETIAAIRAHPLRACVEVVLVPPSLPRTKPKALSYALPLARGELVVLYDAEDRPHPMQLAEAWRRFEASGRELACLQAPLEIANRRAGLIANMFGFEYAALFRGLLPWLAHNRIMLPLGGTSNHFRREVLDEVGGWDPYNVTEDADLALRLARHGYRCETLSCATREDGPEDLVAWHNQRVRWFKGWIQTWLVHMREPSALASELPLVSFVVTQILFAGMVLSSLLHLVLIAMLLGLAVQVLFDVPMSLWQSYLVAFDVISILLGYGAFLFLGWLVLKPRDRRGFWKLCLFTPVYWTMLSWAAWCALYELWRRPHHWAKTPHRKARAF</sequence>
<dbReference type="InterPro" id="IPR001173">
    <property type="entry name" value="Glyco_trans_2-like"/>
</dbReference>
<comment type="subcellular location">
    <subcellularLocation>
        <location evidence="1">Membrane</location>
        <topology evidence="1">Multi-pass membrane protein</topology>
    </subcellularLocation>
</comment>
<dbReference type="EMBL" id="JACHOT010000007">
    <property type="protein sequence ID" value="MBB4652475.1"/>
    <property type="molecule type" value="Genomic_DNA"/>
</dbReference>
<reference evidence="9 10" key="1">
    <citation type="submission" date="2020-08" db="EMBL/GenBank/DDBJ databases">
        <title>Genomic Encyclopedia of Type Strains, Phase IV (KMG-IV): sequencing the most valuable type-strain genomes for metagenomic binning, comparative biology and taxonomic classification.</title>
        <authorList>
            <person name="Goeker M."/>
        </authorList>
    </citation>
    <scope>NUCLEOTIDE SEQUENCE [LARGE SCALE GENOMIC DNA]</scope>
    <source>
        <strain evidence="9 10">DSM 7050</strain>
    </source>
</reference>
<dbReference type="RefSeq" id="WP_183264049.1">
    <property type="nucleotide sequence ID" value="NZ_BAAAVZ010000006.1"/>
</dbReference>
<feature type="domain" description="Glycosyltransferase 2-like" evidence="8">
    <location>
        <begin position="364"/>
        <end position="557"/>
    </location>
</feature>
<feature type="transmembrane region" description="Helical" evidence="7">
    <location>
        <begin position="574"/>
        <end position="596"/>
    </location>
</feature>
<evidence type="ECO:0000256" key="7">
    <source>
        <dbReference type="SAM" id="Phobius"/>
    </source>
</evidence>
<feature type="transmembrane region" description="Helical" evidence="7">
    <location>
        <begin position="233"/>
        <end position="256"/>
    </location>
</feature>
<evidence type="ECO:0000256" key="3">
    <source>
        <dbReference type="ARBA" id="ARBA00022679"/>
    </source>
</evidence>
<dbReference type="Gene3D" id="3.90.550.10">
    <property type="entry name" value="Spore Coat Polysaccharide Biosynthesis Protein SpsA, Chain A"/>
    <property type="match status" value="1"/>
</dbReference>
<keyword evidence="3" id="KW-0808">Transferase</keyword>
<keyword evidence="5 7" id="KW-1133">Transmembrane helix</keyword>
<evidence type="ECO:0000313" key="9">
    <source>
        <dbReference type="EMBL" id="MBB4652475.1"/>
    </source>
</evidence>
<proteinExistence type="predicted"/>